<comment type="caution">
    <text evidence="3">The sequence shown here is derived from an EMBL/GenBank/DDBJ whole genome shotgun (WGS) entry which is preliminary data.</text>
</comment>
<dbReference type="Proteomes" id="UP000605848">
    <property type="component" value="Unassembled WGS sequence"/>
</dbReference>
<evidence type="ECO:0008006" key="5">
    <source>
        <dbReference type="Google" id="ProtNLM"/>
    </source>
</evidence>
<proteinExistence type="predicted"/>
<dbReference type="PROSITE" id="PS00330">
    <property type="entry name" value="HEMOLYSIN_CALCIUM"/>
    <property type="match status" value="2"/>
</dbReference>
<reference evidence="3" key="1">
    <citation type="submission" date="2021-01" db="EMBL/GenBank/DDBJ databases">
        <title>Microvirga sp.</title>
        <authorList>
            <person name="Kim M.K."/>
        </authorList>
    </citation>
    <scope>NUCLEOTIDE SEQUENCE</scope>
    <source>
        <strain evidence="3">5420S-16</strain>
    </source>
</reference>
<dbReference type="InterPro" id="IPR001343">
    <property type="entry name" value="Hemolysn_Ca-bd"/>
</dbReference>
<dbReference type="PRINTS" id="PR00313">
    <property type="entry name" value="CABNDNGRPT"/>
</dbReference>
<comment type="subcellular location">
    <subcellularLocation>
        <location evidence="1">Secreted</location>
    </subcellularLocation>
</comment>
<sequence>MADLTKTMIGKIGDTTIYRVDLGQSGLDSIKAITIADDNIISGGSGTVSGFDLDFLKLSSSGTLNASAVASLASENAFNFTSAGVVLQPGFLRPVGSAEDSDWRKPYLSGTDGNTYSASKATLDTLDGSSLNDTGSISLGESGQITFHLNYAVSTGAKYLYIGERGGGNDEFLVKAFSADVETPQAPIASGIHLIGTQGNDTIRLGQGLNRHLGAGNDTIEGLGGRDVLGGAGGDDTIHGGAGSDKLYGEGGEDWLHGGSLSDTINGGAGNDLLYGGVGRDIFVFSSKLGTSRTDRKVNFDKIADFSVRDDSVWLDNAIFKKIGSGSSSKPGKLNKEFFTVDSRAREKDDYLVYNKKTGVLRFDADGSGSKVAVEVAQFKKGLALTFKDFFVI</sequence>
<keyword evidence="2" id="KW-0964">Secreted</keyword>
<evidence type="ECO:0000313" key="4">
    <source>
        <dbReference type="Proteomes" id="UP000605848"/>
    </source>
</evidence>
<dbReference type="GO" id="GO:0005509">
    <property type="term" value="F:calcium ion binding"/>
    <property type="evidence" value="ECO:0007669"/>
    <property type="project" value="InterPro"/>
</dbReference>
<name>A0A937D326_9HYPH</name>
<dbReference type="InterPro" id="IPR050557">
    <property type="entry name" value="RTX_toxin/Mannuronan_C5-epim"/>
</dbReference>
<dbReference type="AlphaFoldDB" id="A0A937D326"/>
<evidence type="ECO:0000313" key="3">
    <source>
        <dbReference type="EMBL" id="MBL0407447.1"/>
    </source>
</evidence>
<dbReference type="EMBL" id="JAEQMY010000083">
    <property type="protein sequence ID" value="MBL0407447.1"/>
    <property type="molecule type" value="Genomic_DNA"/>
</dbReference>
<keyword evidence="4" id="KW-1185">Reference proteome</keyword>
<accession>A0A937D326</accession>
<dbReference type="PANTHER" id="PTHR38340:SF1">
    <property type="entry name" value="S-LAYER PROTEIN"/>
    <property type="match status" value="1"/>
</dbReference>
<dbReference type="SUPFAM" id="SSF51120">
    <property type="entry name" value="beta-Roll"/>
    <property type="match status" value="1"/>
</dbReference>
<dbReference type="PANTHER" id="PTHR38340">
    <property type="entry name" value="S-LAYER PROTEIN"/>
    <property type="match status" value="1"/>
</dbReference>
<dbReference type="Gene3D" id="2.150.10.10">
    <property type="entry name" value="Serralysin-like metalloprotease, C-terminal"/>
    <property type="match status" value="1"/>
</dbReference>
<protein>
    <recommendedName>
        <fullName evidence="5">Calcium-binding protein</fullName>
    </recommendedName>
</protein>
<dbReference type="InterPro" id="IPR011049">
    <property type="entry name" value="Serralysin-like_metalloprot_C"/>
</dbReference>
<gene>
    <name evidence="3" type="ORF">JKG68_26370</name>
</gene>
<dbReference type="GO" id="GO:0005576">
    <property type="term" value="C:extracellular region"/>
    <property type="evidence" value="ECO:0007669"/>
    <property type="project" value="UniProtKB-SubCell"/>
</dbReference>
<evidence type="ECO:0000256" key="2">
    <source>
        <dbReference type="ARBA" id="ARBA00022525"/>
    </source>
</evidence>
<dbReference type="RefSeq" id="WP_202064709.1">
    <property type="nucleotide sequence ID" value="NZ_JAEQMY010000083.1"/>
</dbReference>
<organism evidence="3 4">
    <name type="scientific">Microvirga aerilata</name>
    <dbReference type="NCBI Taxonomy" id="670292"/>
    <lineage>
        <taxon>Bacteria</taxon>
        <taxon>Pseudomonadati</taxon>
        <taxon>Pseudomonadota</taxon>
        <taxon>Alphaproteobacteria</taxon>
        <taxon>Hyphomicrobiales</taxon>
        <taxon>Methylobacteriaceae</taxon>
        <taxon>Microvirga</taxon>
    </lineage>
</organism>
<evidence type="ECO:0000256" key="1">
    <source>
        <dbReference type="ARBA" id="ARBA00004613"/>
    </source>
</evidence>
<dbReference type="Pfam" id="PF00353">
    <property type="entry name" value="HemolysinCabind"/>
    <property type="match status" value="2"/>
</dbReference>
<dbReference type="InterPro" id="IPR018511">
    <property type="entry name" value="Hemolysin-typ_Ca-bd_CS"/>
</dbReference>